<name>A0A261VDX0_9BORD</name>
<dbReference type="PANTHER" id="PTHR30024:SF47">
    <property type="entry name" value="TAURINE-BINDING PERIPLASMIC PROTEIN"/>
    <property type="match status" value="1"/>
</dbReference>
<dbReference type="RefSeq" id="WP_094815687.1">
    <property type="nucleotide sequence ID" value="NZ_NEVU01000003.1"/>
</dbReference>
<dbReference type="EMBL" id="NEVU01000003">
    <property type="protein sequence ID" value="OZI71780.1"/>
    <property type="molecule type" value="Genomic_DNA"/>
</dbReference>
<gene>
    <name evidence="5" type="ORF">CAL22_18470</name>
</gene>
<evidence type="ECO:0008006" key="7">
    <source>
        <dbReference type="Google" id="ProtNLM"/>
    </source>
</evidence>
<evidence type="ECO:0000256" key="3">
    <source>
        <dbReference type="ARBA" id="ARBA00022729"/>
    </source>
</evidence>
<comment type="subcellular location">
    <subcellularLocation>
        <location evidence="1">Periplasm</location>
    </subcellularLocation>
</comment>
<dbReference type="AlphaFoldDB" id="A0A261VDX0"/>
<evidence type="ECO:0000313" key="6">
    <source>
        <dbReference type="Proteomes" id="UP000216429"/>
    </source>
</evidence>
<comment type="caution">
    <text evidence="5">The sequence shown here is derived from an EMBL/GenBank/DDBJ whole genome shotgun (WGS) entry which is preliminary data.</text>
</comment>
<protein>
    <recommendedName>
        <fullName evidence="7">SsuA/THI5-like domain-containing protein</fullName>
    </recommendedName>
</protein>
<feature type="chain" id="PRO_5012401892" description="SsuA/THI5-like domain-containing protein" evidence="4">
    <location>
        <begin position="29"/>
        <end position="326"/>
    </location>
</feature>
<comment type="similarity">
    <text evidence="2">Belongs to the bacterial solute-binding protein SsuA/TauA family.</text>
</comment>
<dbReference type="Proteomes" id="UP000216429">
    <property type="component" value="Unassembled WGS sequence"/>
</dbReference>
<keyword evidence="3 4" id="KW-0732">Signal</keyword>
<sequence>MTPMPRRRRLLKSAALIGALPLLRLARAQTPLRIALPSPGTAGSVWRPMLERLRVADLPALQWTVSDPGKMQVQLIAGSLDVGFFGPIGLAALRARGNDILLFGPGTHNHSVWLVKADSPYQRPADLIGHKIATQPETAETYQQARTAASLAGLDLKRDFQVLHGSPLANVALFERGDVDAVIVLEPTATRLVAQGARQIGRVGDMWRQASGDASDPFLVGLAAQRSWLDANRQTATRLARAFAQANAAITRQPDVLREIHAEIGIKAQEKAALDLVAGRMRDTYSSRWDPDVWRGMDRQIAAAVSVGILDQQARTSPVYDGVALS</sequence>
<evidence type="ECO:0000256" key="1">
    <source>
        <dbReference type="ARBA" id="ARBA00004418"/>
    </source>
</evidence>
<reference evidence="6" key="1">
    <citation type="submission" date="2017-05" db="EMBL/GenBank/DDBJ databases">
        <title>Complete and WGS of Bordetella genogroups.</title>
        <authorList>
            <person name="Spilker T."/>
            <person name="Lipuma J."/>
        </authorList>
    </citation>
    <scope>NUCLEOTIDE SEQUENCE [LARGE SCALE GENOMIC DNA]</scope>
    <source>
        <strain evidence="6">AU6712</strain>
    </source>
</reference>
<proteinExistence type="inferred from homology"/>
<dbReference type="SUPFAM" id="SSF53850">
    <property type="entry name" value="Periplasmic binding protein-like II"/>
    <property type="match status" value="1"/>
</dbReference>
<feature type="signal peptide" evidence="4">
    <location>
        <begin position="1"/>
        <end position="28"/>
    </location>
</feature>
<dbReference type="PANTHER" id="PTHR30024">
    <property type="entry name" value="ALIPHATIC SULFONATES-BINDING PROTEIN-RELATED"/>
    <property type="match status" value="1"/>
</dbReference>
<accession>A0A261VDX0</accession>
<keyword evidence="6" id="KW-1185">Reference proteome</keyword>
<evidence type="ECO:0000256" key="2">
    <source>
        <dbReference type="ARBA" id="ARBA00010742"/>
    </source>
</evidence>
<organism evidence="5 6">
    <name type="scientific">Bordetella genomosp. 12</name>
    <dbReference type="NCBI Taxonomy" id="463035"/>
    <lineage>
        <taxon>Bacteria</taxon>
        <taxon>Pseudomonadati</taxon>
        <taxon>Pseudomonadota</taxon>
        <taxon>Betaproteobacteria</taxon>
        <taxon>Burkholderiales</taxon>
        <taxon>Alcaligenaceae</taxon>
        <taxon>Bordetella</taxon>
    </lineage>
</organism>
<evidence type="ECO:0000313" key="5">
    <source>
        <dbReference type="EMBL" id="OZI71780.1"/>
    </source>
</evidence>
<dbReference type="OrthoDB" id="286202at2"/>
<dbReference type="PROSITE" id="PS51318">
    <property type="entry name" value="TAT"/>
    <property type="match status" value="1"/>
</dbReference>
<evidence type="ECO:0000256" key="4">
    <source>
        <dbReference type="SAM" id="SignalP"/>
    </source>
</evidence>
<dbReference type="GO" id="GO:0042597">
    <property type="term" value="C:periplasmic space"/>
    <property type="evidence" value="ECO:0007669"/>
    <property type="project" value="UniProtKB-SubCell"/>
</dbReference>
<dbReference type="InterPro" id="IPR006311">
    <property type="entry name" value="TAT_signal"/>
</dbReference>
<dbReference type="Gene3D" id="3.40.190.10">
    <property type="entry name" value="Periplasmic binding protein-like II"/>
    <property type="match status" value="2"/>
</dbReference>
<dbReference type="Pfam" id="PF12974">
    <property type="entry name" value="Phosphonate-bd"/>
    <property type="match status" value="1"/>
</dbReference>